<name>A0A914QXA4_9BILA</name>
<organism evidence="1 2">
    <name type="scientific">Panagrolaimus davidi</name>
    <dbReference type="NCBI Taxonomy" id="227884"/>
    <lineage>
        <taxon>Eukaryota</taxon>
        <taxon>Metazoa</taxon>
        <taxon>Ecdysozoa</taxon>
        <taxon>Nematoda</taxon>
        <taxon>Chromadorea</taxon>
        <taxon>Rhabditida</taxon>
        <taxon>Tylenchina</taxon>
        <taxon>Panagrolaimomorpha</taxon>
        <taxon>Panagrolaimoidea</taxon>
        <taxon>Panagrolaimidae</taxon>
        <taxon>Panagrolaimus</taxon>
    </lineage>
</organism>
<dbReference type="WBParaSite" id="PDA_v2.g6509.t1">
    <property type="protein sequence ID" value="PDA_v2.g6509.t1"/>
    <property type="gene ID" value="PDA_v2.g6509"/>
</dbReference>
<evidence type="ECO:0000313" key="1">
    <source>
        <dbReference type="Proteomes" id="UP000887578"/>
    </source>
</evidence>
<accession>A0A914QXA4</accession>
<evidence type="ECO:0000313" key="2">
    <source>
        <dbReference type="WBParaSite" id="PDA_v2.g6509.t1"/>
    </source>
</evidence>
<proteinExistence type="predicted"/>
<reference evidence="2" key="1">
    <citation type="submission" date="2022-11" db="UniProtKB">
        <authorList>
            <consortium name="WormBaseParasite"/>
        </authorList>
    </citation>
    <scope>IDENTIFICATION</scope>
</reference>
<keyword evidence="1" id="KW-1185">Reference proteome</keyword>
<sequence length="204" mass="23669">MTPERIKRGFALPPNLIRDEGESAMKHFIREDKSGEKGGDKVDDFLHKAAVFIQSVSQKKSGLLDNKKIKEISFVPFKDPQKKAQWLDDLARGKSYHSLTKKIPILPIEECMEEVFEHKISIPQVVWLLKVSHFAPPDVPQQKEKQQISSKNKKQMESCDYTVVFIKLIKDLLDKMEDETTANLAKQKWKYYSMLIRHSVMVRV</sequence>
<protein>
    <submittedName>
        <fullName evidence="2">Uncharacterized protein</fullName>
    </submittedName>
</protein>
<dbReference type="AlphaFoldDB" id="A0A914QXA4"/>
<dbReference type="Proteomes" id="UP000887578">
    <property type="component" value="Unplaced"/>
</dbReference>